<dbReference type="Pfam" id="PF14604">
    <property type="entry name" value="SH3_9"/>
    <property type="match status" value="1"/>
</dbReference>
<dbReference type="Gene3D" id="2.30.30.40">
    <property type="entry name" value="SH3 Domains"/>
    <property type="match status" value="1"/>
</dbReference>
<reference evidence="4" key="1">
    <citation type="journal article" date="2021" name="Front. Plant Sci.">
        <title>Chromosome-Scale Genome Assembly for Chinese Sour Jujube and Insights Into Its Genome Evolution and Domestication Signature.</title>
        <authorList>
            <person name="Shen L.-Y."/>
            <person name="Luo H."/>
            <person name="Wang X.-L."/>
            <person name="Wang X.-M."/>
            <person name="Qiu X.-J."/>
            <person name="Liu H."/>
            <person name="Zhou S.-S."/>
            <person name="Jia K.-H."/>
            <person name="Nie S."/>
            <person name="Bao Y.-T."/>
            <person name="Zhang R.-G."/>
            <person name="Yun Q.-Z."/>
            <person name="Chai Y.-H."/>
            <person name="Lu J.-Y."/>
            <person name="Li Y."/>
            <person name="Zhao S.-W."/>
            <person name="Mao J.-F."/>
            <person name="Jia S.-G."/>
            <person name="Mao Y.-M."/>
        </authorList>
    </citation>
    <scope>NUCLEOTIDE SEQUENCE</scope>
    <source>
        <strain evidence="4">AT0</strain>
        <tissue evidence="4">Leaf</tissue>
    </source>
</reference>
<gene>
    <name evidence="4" type="ORF">FEM48_Zijuj11G0156800</name>
</gene>
<sequence>MDAIRKQASKLRDQVAKQQQAVLRRLGSLDNDAVMVDEAEILCHQQLQNLNVFALYHQVVWNNGYFDKNLIIDNVVQHFQRNVVRGVERFISTSCKQMEIVRKLAEDCCKYGSENQSTHAPLARASINFGTSYNAIEKEREDFLKILSDQVCEPLRTQINGAPLEDARHLAYRYDKLRQDVEAQVTEVLRRRSKSRDLSMSGESSVKLQSAEARLADLKSSTVALGREATAAMLSVEDQQQQMTFHRLLTMVNAERSYHQHALAILENLHAEMTLERQSKEFSSLPTKIHRNVYEWLGNQDNNSQESDDHQDNMFFIAKVIHQFDAEAEGELSLSVDDYVVVRQVAPHGWSEGECNGKAGWFPSAYIEREEKAPTSKIAHSSL</sequence>
<dbReference type="Gene3D" id="1.20.1270.60">
    <property type="entry name" value="Arfaptin homology (AH) domain/BAR domain"/>
    <property type="match status" value="1"/>
</dbReference>
<evidence type="ECO:0000256" key="2">
    <source>
        <dbReference type="PROSITE-ProRule" id="PRU00192"/>
    </source>
</evidence>
<dbReference type="PANTHER" id="PTHR14167:SF30">
    <property type="entry name" value="SH3 DOMAIN-CONTAINING PROTEIN 1"/>
    <property type="match status" value="1"/>
</dbReference>
<dbReference type="InterPro" id="IPR050384">
    <property type="entry name" value="Endophilin_SH3RF"/>
</dbReference>
<evidence type="ECO:0000313" key="5">
    <source>
        <dbReference type="Proteomes" id="UP000813462"/>
    </source>
</evidence>
<dbReference type="InterPro" id="IPR027267">
    <property type="entry name" value="AH/BAR_dom_sf"/>
</dbReference>
<comment type="caution">
    <text evidence="4">The sequence shown here is derived from an EMBL/GenBank/DDBJ whole genome shotgun (WGS) entry which is preliminary data.</text>
</comment>
<evidence type="ECO:0000259" key="3">
    <source>
        <dbReference type="PROSITE" id="PS50002"/>
    </source>
</evidence>
<dbReference type="SMART" id="SM00326">
    <property type="entry name" value="SH3"/>
    <property type="match status" value="1"/>
</dbReference>
<organism evidence="4 5">
    <name type="scientific">Ziziphus jujuba var. spinosa</name>
    <dbReference type="NCBI Taxonomy" id="714518"/>
    <lineage>
        <taxon>Eukaryota</taxon>
        <taxon>Viridiplantae</taxon>
        <taxon>Streptophyta</taxon>
        <taxon>Embryophyta</taxon>
        <taxon>Tracheophyta</taxon>
        <taxon>Spermatophyta</taxon>
        <taxon>Magnoliopsida</taxon>
        <taxon>eudicotyledons</taxon>
        <taxon>Gunneridae</taxon>
        <taxon>Pentapetalae</taxon>
        <taxon>rosids</taxon>
        <taxon>fabids</taxon>
        <taxon>Rosales</taxon>
        <taxon>Rhamnaceae</taxon>
        <taxon>Paliureae</taxon>
        <taxon>Ziziphus</taxon>
    </lineage>
</organism>
<keyword evidence="1 2" id="KW-0728">SH3 domain</keyword>
<proteinExistence type="predicted"/>
<evidence type="ECO:0000313" key="4">
    <source>
        <dbReference type="EMBL" id="KAH7515068.1"/>
    </source>
</evidence>
<dbReference type="InterPro" id="IPR036028">
    <property type="entry name" value="SH3-like_dom_sf"/>
</dbReference>
<dbReference type="InterPro" id="IPR001452">
    <property type="entry name" value="SH3_domain"/>
</dbReference>
<feature type="domain" description="SH3" evidence="3">
    <location>
        <begin position="313"/>
        <end position="372"/>
    </location>
</feature>
<dbReference type="EMBL" id="JAEACU010000011">
    <property type="protein sequence ID" value="KAH7515068.1"/>
    <property type="molecule type" value="Genomic_DNA"/>
</dbReference>
<evidence type="ECO:0000256" key="1">
    <source>
        <dbReference type="ARBA" id="ARBA00022443"/>
    </source>
</evidence>
<name>A0A978UJT7_ZIZJJ</name>
<dbReference type="Proteomes" id="UP000813462">
    <property type="component" value="Unassembled WGS sequence"/>
</dbReference>
<accession>A0A978UJT7</accession>
<dbReference type="PROSITE" id="PS50002">
    <property type="entry name" value="SH3"/>
    <property type="match status" value="1"/>
</dbReference>
<dbReference type="SUPFAM" id="SSF103657">
    <property type="entry name" value="BAR/IMD domain-like"/>
    <property type="match status" value="1"/>
</dbReference>
<protein>
    <recommendedName>
        <fullName evidence="3">SH3 domain-containing protein</fullName>
    </recommendedName>
</protein>
<dbReference type="AlphaFoldDB" id="A0A978UJT7"/>
<dbReference type="SUPFAM" id="SSF50044">
    <property type="entry name" value="SH3-domain"/>
    <property type="match status" value="1"/>
</dbReference>
<dbReference type="PANTHER" id="PTHR14167">
    <property type="entry name" value="SH3 DOMAIN-CONTAINING"/>
    <property type="match status" value="1"/>
</dbReference>